<gene>
    <name evidence="1" type="ordered locus">Aflv_0669</name>
</gene>
<accession>B7GIN4</accession>
<evidence type="ECO:0000313" key="2">
    <source>
        <dbReference type="Proteomes" id="UP000000742"/>
    </source>
</evidence>
<proteinExistence type="predicted"/>
<evidence type="ECO:0000313" key="1">
    <source>
        <dbReference type="EMBL" id="ACJ33049.1"/>
    </source>
</evidence>
<dbReference type="Proteomes" id="UP000000742">
    <property type="component" value="Chromosome"/>
</dbReference>
<dbReference type="KEGG" id="afl:Aflv_0669"/>
<organism evidence="1 2">
    <name type="scientific">Anoxybacillus flavithermus (strain DSM 21510 / WK1)</name>
    <dbReference type="NCBI Taxonomy" id="491915"/>
    <lineage>
        <taxon>Bacteria</taxon>
        <taxon>Bacillati</taxon>
        <taxon>Bacillota</taxon>
        <taxon>Bacilli</taxon>
        <taxon>Bacillales</taxon>
        <taxon>Anoxybacillaceae</taxon>
        <taxon>Anoxybacillus</taxon>
    </lineage>
</organism>
<name>B7GIN4_ANOFW</name>
<dbReference type="AlphaFoldDB" id="B7GIN4"/>
<dbReference type="eggNOG" id="ENOG5032Y56">
    <property type="taxonomic scope" value="Bacteria"/>
</dbReference>
<dbReference type="InterPro" id="IPR010064">
    <property type="entry name" value="HK97-gp10_tail"/>
</dbReference>
<dbReference type="EMBL" id="CP000922">
    <property type="protein sequence ID" value="ACJ33049.1"/>
    <property type="molecule type" value="Genomic_DNA"/>
</dbReference>
<reference evidence="1 2" key="1">
    <citation type="journal article" date="2008" name="Genome Biol.">
        <title>Encapsulated in silica: genome, proteome and physiology of the thermophilic bacterium Anoxybacillus flavithermus WK1.</title>
        <authorList>
            <person name="Saw J.H."/>
            <person name="Mountain B.W."/>
            <person name="Feng L."/>
            <person name="Omelchenko M.V."/>
            <person name="Hou S."/>
            <person name="Saito J.A."/>
            <person name="Stott M.B."/>
            <person name="Li D."/>
            <person name="Zhao G."/>
            <person name="Wu J."/>
            <person name="Galperin M.Y."/>
            <person name="Koonin E.V."/>
            <person name="Makarova K.S."/>
            <person name="Wolf Y.I."/>
            <person name="Rigden D.J."/>
            <person name="Dunfield P.F."/>
            <person name="Wang L."/>
            <person name="Alam M."/>
        </authorList>
    </citation>
    <scope>NUCLEOTIDE SEQUENCE [LARGE SCALE GENOMIC DNA]</scope>
    <source>
        <strain evidence="2">DSM 21510 / WK1</strain>
    </source>
</reference>
<sequence length="140" mass="16220">MRKLRLHAKGWRQMANIPIDRLADELTQAIREYTEDVEMGVRKAVEKTAREVLKEAQALAPKRTGEYAKTFVITKDDSYGVARRIIWNKKHYRRVHLLEFGHVKANGEGRVKERPHLRPAYDKYGAALPDELKRIIENGG</sequence>
<dbReference type="Pfam" id="PF04883">
    <property type="entry name" value="HK97-gp10_like"/>
    <property type="match status" value="1"/>
</dbReference>
<dbReference type="STRING" id="491915.Aflv_0669"/>
<protein>
    <submittedName>
        <fullName evidence="1">Phage related protein</fullName>
    </submittedName>
</protein>
<dbReference type="HOGENOM" id="CLU_159915_0_0_9"/>